<dbReference type="Gene3D" id="1.10.287.1490">
    <property type="match status" value="1"/>
</dbReference>
<dbReference type="EMBL" id="VXIV02000183">
    <property type="protein sequence ID" value="KAF6040078.1"/>
    <property type="molecule type" value="Genomic_DNA"/>
</dbReference>
<feature type="region of interest" description="Disordered" evidence="2">
    <location>
        <begin position="89"/>
        <end position="152"/>
    </location>
</feature>
<reference evidence="3" key="1">
    <citation type="submission" date="2020-06" db="EMBL/GenBank/DDBJ databases">
        <title>Draft genome of Bugula neritina, a colonial animal packing powerful symbionts and potential medicines.</title>
        <authorList>
            <person name="Rayko M."/>
        </authorList>
    </citation>
    <scope>NUCLEOTIDE SEQUENCE [LARGE SCALE GENOMIC DNA]</scope>
    <source>
        <strain evidence="3">Kwan_BN1</strain>
    </source>
</reference>
<dbReference type="InterPro" id="IPR026652">
    <property type="entry name" value="CEP128"/>
</dbReference>
<feature type="compositionally biased region" description="Polar residues" evidence="2">
    <location>
        <begin position="1078"/>
        <end position="1087"/>
    </location>
</feature>
<name>A0A7J7KPK6_BUGNE</name>
<feature type="compositionally biased region" description="Basic and acidic residues" evidence="2">
    <location>
        <begin position="773"/>
        <end position="788"/>
    </location>
</feature>
<gene>
    <name evidence="3" type="ORF">EB796_001601</name>
</gene>
<evidence type="ECO:0000313" key="3">
    <source>
        <dbReference type="EMBL" id="KAF6040078.1"/>
    </source>
</evidence>
<evidence type="ECO:0000313" key="4">
    <source>
        <dbReference type="Proteomes" id="UP000593567"/>
    </source>
</evidence>
<evidence type="ECO:0000256" key="1">
    <source>
        <dbReference type="SAM" id="Coils"/>
    </source>
</evidence>
<sequence length="1110" mass="128123">MARYSSCIMGDNSSVTSGESFSSDSDRNSLSNYLPSTSRKPPRERKRDSDVAKLGGSLKATADTLQDVDRMLGEYQSIARTQASSINKLKDKISSPRRSRHSSLSSLRSADLEFSTGKERGRRTYRPTSPLRDYNHASDGEYRSSRRRPRSAVRFRDDVRVDREHIHDIHQTVRDLSADHERLESELEREIRNRFRQSNSLENVEKRLERKLESIATKIENRQKVDSTASAPLTAATLSKSLTEALKVSQSNLAAPPPPPSQLPLDNLHLKISDIETDKRRLNNELDLLKQKHDQGEGARRALSQQVEDLRAKLREVDDERHRALRLAEEFRDSEKKSRKKQRDMEIQDLRVQLSHMISREEGEVMRRELQKTEKQRQQLTEHIETLTKDIRHKEQNSNSLLSEVSELTSAKAKLESDNSRLLTELEQVKSSLRDSTHQHQKISQELEGLQADLGASERRKDDMKSKATEVVKLWKAKCKSLQKECDELKDVNIDHANRSDQLANENDSLRNQVNSLSNQMDRLNKEMADLLTSNQDLEDKIRRQEAEFKDLRRLKSDLEHNNHEQSLRIQQMERETRKMNDQFINYEAESAQLSDKLAASKEEVEQLEQQHRQLKNANSDLLLELNKKSQALEERDAAVQDLEVKLLTTEASESALKRELESVTSQLSKQQQTYEKSNTDQLSKIERYRKELSEAKARELKTGEEYHKRFKHLQIDKDAQVESLRVDLEEAHISVQNVKRQAKNQSDEYIRLEQKYRKLEDEFQSYKSQTKRLKEQSDDLRETGEQHEQRCKEMEGALSDAKAELMKLEQLHKMLTQAVRTELSVLVETAEAGSEYKYSDNSASDILAELASTTSWLRRVMRKAHDTERQLRADMKMRLAQETAEKGELIAEIRRQHESMDELGDKHRQLVENVMSKEDEVNKLEDKLNELSIHVEEQKALDDAVEKTKILERYQRLQHAVSSLKQELRANSSAVISALDSSKDSKNSLRQRQVRISDIVTSNDGSQTTLKQLSPRSEVEGQGEDNDLQERIDAYSKALGPNSYRNVLEDDYLEEIQGTYINELPEVPPDLSRDQGYRSSVSSSANYKPKAVIEKRRHSTPRKTPATKL</sequence>
<accession>A0A7J7KPK6</accession>
<feature type="region of interest" description="Disordered" evidence="2">
    <location>
        <begin position="1001"/>
        <end position="1029"/>
    </location>
</feature>
<dbReference type="PANTHER" id="PTHR46657:SF1">
    <property type="entry name" value="CENTROSOMAL PROTEIN OF 128 KDA"/>
    <property type="match status" value="1"/>
</dbReference>
<keyword evidence="4" id="KW-1185">Reference proteome</keyword>
<feature type="coiled-coil region" evidence="1">
    <location>
        <begin position="901"/>
        <end position="968"/>
    </location>
</feature>
<feature type="coiled-coil region" evidence="1">
    <location>
        <begin position="166"/>
        <end position="221"/>
    </location>
</feature>
<organism evidence="3 4">
    <name type="scientific">Bugula neritina</name>
    <name type="common">Brown bryozoan</name>
    <name type="synonym">Sertularia neritina</name>
    <dbReference type="NCBI Taxonomy" id="10212"/>
    <lineage>
        <taxon>Eukaryota</taxon>
        <taxon>Metazoa</taxon>
        <taxon>Spiralia</taxon>
        <taxon>Lophotrochozoa</taxon>
        <taxon>Bryozoa</taxon>
        <taxon>Gymnolaemata</taxon>
        <taxon>Cheilostomatida</taxon>
        <taxon>Flustrina</taxon>
        <taxon>Buguloidea</taxon>
        <taxon>Bugulidae</taxon>
        <taxon>Bugula</taxon>
    </lineage>
</organism>
<feature type="compositionally biased region" description="Low complexity" evidence="2">
    <location>
        <begin position="13"/>
        <end position="31"/>
    </location>
</feature>
<dbReference type="GO" id="GO:0000922">
    <property type="term" value="C:spindle pole"/>
    <property type="evidence" value="ECO:0007669"/>
    <property type="project" value="TreeGrafter"/>
</dbReference>
<dbReference type="AlphaFoldDB" id="A0A7J7KPK6"/>
<dbReference type="OrthoDB" id="10046318at2759"/>
<protein>
    <submittedName>
        <fullName evidence="3">CEP128</fullName>
    </submittedName>
</protein>
<dbReference type="GO" id="GO:0005814">
    <property type="term" value="C:centriole"/>
    <property type="evidence" value="ECO:0007669"/>
    <property type="project" value="TreeGrafter"/>
</dbReference>
<feature type="coiled-coil region" evidence="1">
    <location>
        <begin position="363"/>
        <end position="625"/>
    </location>
</feature>
<feature type="region of interest" description="Disordered" evidence="2">
    <location>
        <begin position="1065"/>
        <end position="1110"/>
    </location>
</feature>
<feature type="region of interest" description="Disordered" evidence="2">
    <location>
        <begin position="1"/>
        <end position="56"/>
    </location>
</feature>
<comment type="caution">
    <text evidence="3">The sequence shown here is derived from an EMBL/GenBank/DDBJ whole genome shotgun (WGS) entry which is preliminary data.</text>
</comment>
<feature type="compositionally biased region" description="Basic and acidic residues" evidence="2">
    <location>
        <begin position="133"/>
        <end position="144"/>
    </location>
</feature>
<proteinExistence type="predicted"/>
<feature type="compositionally biased region" description="Polar residues" evidence="2">
    <location>
        <begin position="1001"/>
        <end position="1016"/>
    </location>
</feature>
<keyword evidence="1" id="KW-0175">Coiled coil</keyword>
<evidence type="ECO:0000256" key="2">
    <source>
        <dbReference type="SAM" id="MobiDB-lite"/>
    </source>
</evidence>
<dbReference type="PANTHER" id="PTHR46657">
    <property type="entry name" value="CENTROSOMAL PROTEIN OF 128 KDA"/>
    <property type="match status" value="1"/>
</dbReference>
<dbReference type="Proteomes" id="UP000593567">
    <property type="component" value="Unassembled WGS sequence"/>
</dbReference>
<feature type="coiled-coil region" evidence="1">
    <location>
        <begin position="265"/>
        <end position="327"/>
    </location>
</feature>
<feature type="region of interest" description="Disordered" evidence="2">
    <location>
        <begin position="768"/>
        <end position="788"/>
    </location>
</feature>